<organism evidence="4 5">
    <name type="scientific">Actinomycetospora atypica</name>
    <dbReference type="NCBI Taxonomy" id="1290095"/>
    <lineage>
        <taxon>Bacteria</taxon>
        <taxon>Bacillati</taxon>
        <taxon>Actinomycetota</taxon>
        <taxon>Actinomycetes</taxon>
        <taxon>Pseudonocardiales</taxon>
        <taxon>Pseudonocardiaceae</taxon>
        <taxon>Actinomycetospora</taxon>
    </lineage>
</organism>
<dbReference type="PRINTS" id="PR00081">
    <property type="entry name" value="GDHRDH"/>
</dbReference>
<evidence type="ECO:0000256" key="3">
    <source>
        <dbReference type="ARBA" id="ARBA00023002"/>
    </source>
</evidence>
<evidence type="ECO:0000256" key="1">
    <source>
        <dbReference type="ARBA" id="ARBA00006484"/>
    </source>
</evidence>
<comment type="caution">
    <text evidence="4">The sequence shown here is derived from an EMBL/GenBank/DDBJ whole genome shotgun (WGS) entry which is preliminary data.</text>
</comment>
<dbReference type="GO" id="GO:0047936">
    <property type="term" value="F:glucose 1-dehydrogenase [NAD(P)+] activity"/>
    <property type="evidence" value="ECO:0007669"/>
    <property type="project" value="UniProtKB-EC"/>
</dbReference>
<dbReference type="EC" id="1.1.1.47" evidence="4"/>
<evidence type="ECO:0000313" key="4">
    <source>
        <dbReference type="EMBL" id="MFC5060991.1"/>
    </source>
</evidence>
<evidence type="ECO:0000313" key="5">
    <source>
        <dbReference type="Proteomes" id="UP001595947"/>
    </source>
</evidence>
<dbReference type="InterPro" id="IPR020904">
    <property type="entry name" value="Sc_DH/Rdtase_CS"/>
</dbReference>
<gene>
    <name evidence="4" type="ORF">ACFPBZ_02145</name>
</gene>
<name>A0ABV9YEE5_9PSEU</name>
<dbReference type="PANTHER" id="PTHR43618">
    <property type="entry name" value="7-ALPHA-HYDROXYSTEROID DEHYDROGENASE"/>
    <property type="match status" value="1"/>
</dbReference>
<dbReference type="PANTHER" id="PTHR43618:SF12">
    <property type="entry name" value="OXIDOREDUCTASE, SHORT-CHAIN DEHYDROGENASE_REDUCTASE FAMILY (AFU_ORTHOLOGUE AFUA_1G14540)"/>
    <property type="match status" value="1"/>
</dbReference>
<keyword evidence="2" id="KW-0521">NADP</keyword>
<dbReference type="Gene3D" id="3.40.50.720">
    <property type="entry name" value="NAD(P)-binding Rossmann-like Domain"/>
    <property type="match status" value="1"/>
</dbReference>
<keyword evidence="3 4" id="KW-0560">Oxidoreductase</keyword>
<dbReference type="InterPro" id="IPR052178">
    <property type="entry name" value="Sec_Metab_Biosynth_SDR"/>
</dbReference>
<dbReference type="PROSITE" id="PS00061">
    <property type="entry name" value="ADH_SHORT"/>
    <property type="match status" value="1"/>
</dbReference>
<reference evidence="5" key="1">
    <citation type="journal article" date="2019" name="Int. J. Syst. Evol. Microbiol.">
        <title>The Global Catalogue of Microorganisms (GCM) 10K type strain sequencing project: providing services to taxonomists for standard genome sequencing and annotation.</title>
        <authorList>
            <consortium name="The Broad Institute Genomics Platform"/>
            <consortium name="The Broad Institute Genome Sequencing Center for Infectious Disease"/>
            <person name="Wu L."/>
            <person name="Ma J."/>
        </authorList>
    </citation>
    <scope>NUCLEOTIDE SEQUENCE [LARGE SCALE GENOMIC DNA]</scope>
    <source>
        <strain evidence="5">CGMCC 4.7093</strain>
    </source>
</reference>
<comment type="similarity">
    <text evidence="1">Belongs to the short-chain dehydrogenases/reductases (SDR) family.</text>
</comment>
<keyword evidence="5" id="KW-1185">Reference proteome</keyword>
<sequence>MQLFDLTGKVAVVTGGTRGIGMMIARGLLDAGARVYISSRKAAAGDEAVAELSAHGTVTSIPADVSTEAECLRLAREVGEREECVHVLVNNAGATWGAPLEEFPAEAWDKVVDLNLKAPFFLTRAFLPLLEASGTADETASVINIGSIDGLRVTPLPTYPYSATKAGVHQLTRVLAAELGPRNVRVNAIAPGPFESKMMAETLARRGDEIAQSSVLGRIGRPDDMAGAAVFLASRASAYVTGAILPVDGGIWAAR</sequence>
<evidence type="ECO:0000256" key="2">
    <source>
        <dbReference type="ARBA" id="ARBA00022857"/>
    </source>
</evidence>
<dbReference type="RefSeq" id="WP_378034346.1">
    <property type="nucleotide sequence ID" value="NZ_JBHSIV010000002.1"/>
</dbReference>
<dbReference type="InterPro" id="IPR002347">
    <property type="entry name" value="SDR_fam"/>
</dbReference>
<dbReference type="Pfam" id="PF13561">
    <property type="entry name" value="adh_short_C2"/>
    <property type="match status" value="1"/>
</dbReference>
<protein>
    <submittedName>
        <fullName evidence="4">Glucose 1-dehydrogenase</fullName>
        <ecNumber evidence="4">1.1.1.47</ecNumber>
    </submittedName>
</protein>
<accession>A0ABV9YEE5</accession>
<dbReference type="Proteomes" id="UP001595947">
    <property type="component" value="Unassembled WGS sequence"/>
</dbReference>
<dbReference type="InterPro" id="IPR036291">
    <property type="entry name" value="NAD(P)-bd_dom_sf"/>
</dbReference>
<dbReference type="NCBIfam" id="NF005559">
    <property type="entry name" value="PRK07231.1"/>
    <property type="match status" value="1"/>
</dbReference>
<proteinExistence type="inferred from homology"/>
<dbReference type="SUPFAM" id="SSF51735">
    <property type="entry name" value="NAD(P)-binding Rossmann-fold domains"/>
    <property type="match status" value="1"/>
</dbReference>
<dbReference type="PRINTS" id="PR00080">
    <property type="entry name" value="SDRFAMILY"/>
</dbReference>
<dbReference type="EMBL" id="JBHSIV010000002">
    <property type="protein sequence ID" value="MFC5060991.1"/>
    <property type="molecule type" value="Genomic_DNA"/>
</dbReference>